<dbReference type="Proteomes" id="UP000315471">
    <property type="component" value="Unassembled WGS sequence"/>
</dbReference>
<keyword evidence="3" id="KW-1185">Reference proteome</keyword>
<dbReference type="AlphaFoldDB" id="A0A5C6ECU1"/>
<accession>A0A5C6ECU1</accession>
<dbReference type="Pfam" id="PF26363">
    <property type="entry name" value="Phospholipase-like"/>
    <property type="match status" value="1"/>
</dbReference>
<evidence type="ECO:0000313" key="3">
    <source>
        <dbReference type="Proteomes" id="UP000315471"/>
    </source>
</evidence>
<dbReference type="Gene3D" id="2.60.200.60">
    <property type="match status" value="1"/>
</dbReference>
<dbReference type="InterPro" id="IPR029058">
    <property type="entry name" value="AB_hydrolase_fold"/>
</dbReference>
<dbReference type="RefSeq" id="WP_146597806.1">
    <property type="nucleotide sequence ID" value="NZ_SJPY01000001.1"/>
</dbReference>
<gene>
    <name evidence="2" type="ORF">Q31b_01800</name>
</gene>
<dbReference type="OrthoDB" id="8852350at2"/>
<sequence>MFPAARIGDPITHDMLVPSGVIGPQAPAPCPFCAAMPVLIEMMPAAHVGCCCMCSGATSGGPIHPPIPGPQPPIVKGSATVMIHNMPAARWAPSMDVGACGVFLGDPKLAATRTVLIGDLGMGGVPPTAGAGAAGSLSSEACFKCRQELVKQGEQSDDPVVQQAAKDLDRLQKDAEYAKLSAHVYDPDAPPPPGWKNISNDPAALSKYGLKPQDLSNPEKSGFQSQMYEPDPAVFGDSMKPSIAFKGTTMTSGEDWKNNFAQGTNSYSDYYESAVNIGTAIGDSGNEGSVQMTGHSLGGGLASAASSASGSDGTTFNAAGLHSKTVDRYGGQEQPTDINAYQVDGEVLTGVQEQGWKGTSAAMAAGWAVGGFPGAVMGGLGKVGISAVAPDAKGTKRTIPASSIDPVSRHLMGDVLPGMESELKDAQEIVEQATGDVCNC</sequence>
<protein>
    <submittedName>
        <fullName evidence="2">PAAR motif protein</fullName>
    </submittedName>
</protein>
<proteinExistence type="predicted"/>
<evidence type="ECO:0000313" key="2">
    <source>
        <dbReference type="EMBL" id="TWU45009.1"/>
    </source>
</evidence>
<dbReference type="EMBL" id="SJPY01000001">
    <property type="protein sequence ID" value="TWU45009.1"/>
    <property type="molecule type" value="Genomic_DNA"/>
</dbReference>
<reference evidence="2 3" key="1">
    <citation type="submission" date="2019-02" db="EMBL/GenBank/DDBJ databases">
        <title>Deep-cultivation of Planctomycetes and their phenomic and genomic characterization uncovers novel biology.</title>
        <authorList>
            <person name="Wiegand S."/>
            <person name="Jogler M."/>
            <person name="Boedeker C."/>
            <person name="Pinto D."/>
            <person name="Vollmers J."/>
            <person name="Rivas-Marin E."/>
            <person name="Kohn T."/>
            <person name="Peeters S.H."/>
            <person name="Heuer A."/>
            <person name="Rast P."/>
            <person name="Oberbeckmann S."/>
            <person name="Bunk B."/>
            <person name="Jeske O."/>
            <person name="Meyerdierks A."/>
            <person name="Storesund J.E."/>
            <person name="Kallscheuer N."/>
            <person name="Luecker S."/>
            <person name="Lage O.M."/>
            <person name="Pohl T."/>
            <person name="Merkel B.J."/>
            <person name="Hornburger P."/>
            <person name="Mueller R.-W."/>
            <person name="Bruemmer F."/>
            <person name="Labrenz M."/>
            <person name="Spormann A.M."/>
            <person name="Op Den Camp H."/>
            <person name="Overmann J."/>
            <person name="Amann R."/>
            <person name="Jetten M.S.M."/>
            <person name="Mascher T."/>
            <person name="Medema M.H."/>
            <person name="Devos D.P."/>
            <person name="Kaster A.-K."/>
            <person name="Ovreas L."/>
            <person name="Rohde M."/>
            <person name="Galperin M.Y."/>
            <person name="Jogler C."/>
        </authorList>
    </citation>
    <scope>NUCLEOTIDE SEQUENCE [LARGE SCALE GENOMIC DNA]</scope>
    <source>
        <strain evidence="2 3">Q31b</strain>
    </source>
</reference>
<name>A0A5C6ECU1_9BACT</name>
<feature type="region of interest" description="Disordered" evidence="1">
    <location>
        <begin position="183"/>
        <end position="230"/>
    </location>
</feature>
<dbReference type="SUPFAM" id="SSF53474">
    <property type="entry name" value="alpha/beta-Hydrolases"/>
    <property type="match status" value="1"/>
</dbReference>
<feature type="compositionally biased region" description="Polar residues" evidence="1">
    <location>
        <begin position="214"/>
        <end position="227"/>
    </location>
</feature>
<dbReference type="Gene3D" id="3.40.50.1820">
    <property type="entry name" value="alpha/beta hydrolase"/>
    <property type="match status" value="1"/>
</dbReference>
<organism evidence="2 3">
    <name type="scientific">Novipirellula aureliae</name>
    <dbReference type="NCBI Taxonomy" id="2527966"/>
    <lineage>
        <taxon>Bacteria</taxon>
        <taxon>Pseudomonadati</taxon>
        <taxon>Planctomycetota</taxon>
        <taxon>Planctomycetia</taxon>
        <taxon>Pirellulales</taxon>
        <taxon>Pirellulaceae</taxon>
        <taxon>Novipirellula</taxon>
    </lineage>
</organism>
<evidence type="ECO:0000256" key="1">
    <source>
        <dbReference type="SAM" id="MobiDB-lite"/>
    </source>
</evidence>
<comment type="caution">
    <text evidence="2">The sequence shown here is derived from an EMBL/GenBank/DDBJ whole genome shotgun (WGS) entry which is preliminary data.</text>
</comment>